<evidence type="ECO:0000256" key="1">
    <source>
        <dbReference type="SAM" id="SignalP"/>
    </source>
</evidence>
<evidence type="ECO:0000313" key="2">
    <source>
        <dbReference type="EMBL" id="MFK2899323.1"/>
    </source>
</evidence>
<gene>
    <name evidence="2" type="ORF">ISP15_03180</name>
</gene>
<organism evidence="2 3">
    <name type="scientific">Dyella jejuensis</name>
    <dbReference type="NCBI Taxonomy" id="1432009"/>
    <lineage>
        <taxon>Bacteria</taxon>
        <taxon>Pseudomonadati</taxon>
        <taxon>Pseudomonadota</taxon>
        <taxon>Gammaproteobacteria</taxon>
        <taxon>Lysobacterales</taxon>
        <taxon>Rhodanobacteraceae</taxon>
        <taxon>Dyella</taxon>
    </lineage>
</organism>
<feature type="signal peptide" evidence="1">
    <location>
        <begin position="1"/>
        <end position="24"/>
    </location>
</feature>
<dbReference type="EMBL" id="JADIKJ010000002">
    <property type="protein sequence ID" value="MFK2899323.1"/>
    <property type="molecule type" value="Genomic_DNA"/>
</dbReference>
<keyword evidence="1" id="KW-0732">Signal</keyword>
<sequence length="132" mass="13250">MKIRQLATLSILLALSAISFAASAATPGPCTDALQAAVNNATITITNLEQGNGTEALVNAAGMNANEVGAQAICTAADLPNVIQITLDITTSIGENAATASLITLGDYPLAIVYLNGQIAVLNNAIALADGK</sequence>
<dbReference type="RefSeq" id="WP_404544998.1">
    <property type="nucleotide sequence ID" value="NZ_JADIKJ010000002.1"/>
</dbReference>
<name>A0ABW8JE32_9GAMM</name>
<reference evidence="2 3" key="1">
    <citation type="submission" date="2020-10" db="EMBL/GenBank/DDBJ databases">
        <title>Phylogeny of dyella-like bacteria.</title>
        <authorList>
            <person name="Fu J."/>
        </authorList>
    </citation>
    <scope>NUCLEOTIDE SEQUENCE [LARGE SCALE GENOMIC DNA]</scope>
    <source>
        <strain evidence="2 3">JP1</strain>
    </source>
</reference>
<accession>A0ABW8JE32</accession>
<comment type="caution">
    <text evidence="2">The sequence shown here is derived from an EMBL/GenBank/DDBJ whole genome shotgun (WGS) entry which is preliminary data.</text>
</comment>
<feature type="chain" id="PRO_5045459840" evidence="1">
    <location>
        <begin position="25"/>
        <end position="132"/>
    </location>
</feature>
<dbReference type="Proteomes" id="UP001620461">
    <property type="component" value="Unassembled WGS sequence"/>
</dbReference>
<protein>
    <submittedName>
        <fullName evidence="2">Uncharacterized protein</fullName>
    </submittedName>
</protein>
<proteinExistence type="predicted"/>
<evidence type="ECO:0000313" key="3">
    <source>
        <dbReference type="Proteomes" id="UP001620461"/>
    </source>
</evidence>
<keyword evidence="3" id="KW-1185">Reference proteome</keyword>